<evidence type="ECO:0000259" key="6">
    <source>
        <dbReference type="PROSITE" id="PS51071"/>
    </source>
</evidence>
<feature type="domain" description="HTH rpiR-type" evidence="6">
    <location>
        <begin position="32"/>
        <end position="108"/>
    </location>
</feature>
<dbReference type="Proteomes" id="UP000000329">
    <property type="component" value="Chromosome"/>
</dbReference>
<dbReference type="AlphaFoldDB" id="D8IPU3"/>
<keyword evidence="1" id="KW-0805">Transcription regulation</keyword>
<dbReference type="PANTHER" id="PTHR30514:SF18">
    <property type="entry name" value="RPIR-FAMILY TRANSCRIPTIONAL REGULATOR"/>
    <property type="match status" value="1"/>
</dbReference>
<gene>
    <name evidence="8" type="ordered locus">Hsero_3511</name>
</gene>
<evidence type="ECO:0000256" key="2">
    <source>
        <dbReference type="ARBA" id="ARBA00023125"/>
    </source>
</evidence>
<evidence type="ECO:0000256" key="1">
    <source>
        <dbReference type="ARBA" id="ARBA00023015"/>
    </source>
</evidence>
<dbReference type="KEGG" id="hse:Hsero_3511"/>
<keyword evidence="4" id="KW-0804">Transcription</keyword>
<dbReference type="eggNOG" id="COG1737">
    <property type="taxonomic scope" value="Bacteria"/>
</dbReference>
<dbReference type="PROSITE" id="PS51464">
    <property type="entry name" value="SIS"/>
    <property type="match status" value="1"/>
</dbReference>
<protein>
    <submittedName>
        <fullName evidence="8">Transcription regulator protein</fullName>
    </submittedName>
</protein>
<dbReference type="SUPFAM" id="SSF53697">
    <property type="entry name" value="SIS domain"/>
    <property type="match status" value="1"/>
</dbReference>
<evidence type="ECO:0000256" key="5">
    <source>
        <dbReference type="SAM" id="MobiDB-lite"/>
    </source>
</evidence>
<dbReference type="EMBL" id="CP002039">
    <property type="protein sequence ID" value="ADJ64990.1"/>
    <property type="molecule type" value="Genomic_DNA"/>
</dbReference>
<evidence type="ECO:0000259" key="7">
    <source>
        <dbReference type="PROSITE" id="PS51464"/>
    </source>
</evidence>
<feature type="region of interest" description="Disordered" evidence="5">
    <location>
        <begin position="1"/>
        <end position="22"/>
    </location>
</feature>
<dbReference type="PANTHER" id="PTHR30514">
    <property type="entry name" value="GLUCOKINASE"/>
    <property type="match status" value="1"/>
</dbReference>
<evidence type="ECO:0000256" key="4">
    <source>
        <dbReference type="ARBA" id="ARBA00023163"/>
    </source>
</evidence>
<dbReference type="InterPro" id="IPR046348">
    <property type="entry name" value="SIS_dom_sf"/>
</dbReference>
<evidence type="ECO:0000256" key="3">
    <source>
        <dbReference type="ARBA" id="ARBA00023152"/>
    </source>
</evidence>
<dbReference type="RefSeq" id="WP_013235454.1">
    <property type="nucleotide sequence ID" value="NC_014323.1"/>
</dbReference>
<dbReference type="GO" id="GO:0003700">
    <property type="term" value="F:DNA-binding transcription factor activity"/>
    <property type="evidence" value="ECO:0007669"/>
    <property type="project" value="InterPro"/>
</dbReference>
<keyword evidence="3" id="KW-0324">Glycolysis</keyword>
<dbReference type="InterPro" id="IPR035472">
    <property type="entry name" value="RpiR-like_SIS"/>
</dbReference>
<feature type="domain" description="SIS" evidence="7">
    <location>
        <begin position="161"/>
        <end position="298"/>
    </location>
</feature>
<organism evidence="8 9">
    <name type="scientific">Herbaspirillum seropedicae (strain SmR1)</name>
    <dbReference type="NCBI Taxonomy" id="757424"/>
    <lineage>
        <taxon>Bacteria</taxon>
        <taxon>Pseudomonadati</taxon>
        <taxon>Pseudomonadota</taxon>
        <taxon>Betaproteobacteria</taxon>
        <taxon>Burkholderiales</taxon>
        <taxon>Oxalobacteraceae</taxon>
        <taxon>Herbaspirillum</taxon>
    </lineage>
</organism>
<evidence type="ECO:0000313" key="9">
    <source>
        <dbReference type="Proteomes" id="UP000000329"/>
    </source>
</evidence>
<dbReference type="STRING" id="757424.Hsero_3511"/>
<dbReference type="InterPro" id="IPR001347">
    <property type="entry name" value="SIS_dom"/>
</dbReference>
<reference evidence="8 9" key="1">
    <citation type="submission" date="2010-04" db="EMBL/GenBank/DDBJ databases">
        <title>The genome of Herbaspirillum seropedicae SmR1, an endophytic, nitrogen-fixing, plant-growth promoting beta-Proteobacteria.</title>
        <authorList>
            <person name="Pedrosa F.O."/>
            <person name="Monteiro R.A."/>
            <person name="Wassem R."/>
            <person name="Cruz L.M."/>
            <person name="Ayub R.A."/>
            <person name="Colauto N.B."/>
            <person name="Fernandez M.A."/>
            <person name="Fungaro M.H.P."/>
            <person name="Grisard E.C."/>
            <person name="Hungria M."/>
            <person name="Madeira H.M.F."/>
            <person name="Nodari R.O."/>
            <person name="Osaku C.A."/>
            <person name="Petzl-Erler M.L."/>
            <person name="Terenzi H."/>
            <person name="Vieira L.G.E."/>
            <person name="Almeida M.I.M."/>
            <person name="Alves L.R."/>
            <person name="Arantes O.M.N."/>
            <person name="Balsanelli E."/>
            <person name="Barcellos F.G."/>
            <person name="Baura V.A."/>
            <person name="Binde D.R."/>
            <person name="Campo R.J."/>
            <person name="Chubatsu L.S."/>
            <person name="Chueire L.M.O."/>
            <person name="Ciferri R.R."/>
            <person name="Correa L.C."/>
            <person name="da Conceicao Silva J.L."/>
            <person name="Dabul A.N.G."/>
            <person name="Dambros B.P."/>
            <person name="Faoro H."/>
            <person name="Favetti A."/>
            <person name="Friedermann G."/>
            <person name="Furlaneto M.C."/>
            <person name="Gasques L.S."/>
            <person name="Gimenes C.C.T."/>
            <person name="Gioppo N.M.R."/>
            <person name="Glienke-Blanco C."/>
            <person name="Godoy L.P."/>
            <person name="Guerra M.P."/>
            <person name="Karp S."/>
            <person name="Kava-Cordeiro V."/>
            <person name="Margarido V.P."/>
            <person name="Mathioni S.M."/>
            <person name="Menck-Soares M.A."/>
            <person name="Murace N.K."/>
            <person name="Nicolas M.F."/>
            <person name="Oliveira C.E.C."/>
            <person name="Pagnan N.A.B."/>
            <person name="Pamphile J.A."/>
            <person name="Patussi E.V."/>
            <person name="Pereira L.F.P."/>
            <person name="Pereira-Ferrari L."/>
            <person name="Pinto F.G.S."/>
            <person name="Precoma C."/>
            <person name="Prioli A.J."/>
            <person name="Prioli S.M.A.P."/>
            <person name="Raittz R.T."/>
            <person name="Ramos H.J.O."/>
            <person name="Ribeiro E.M.S.F."/>
            <person name="Rigo L.U."/>
            <person name="Rocha C.L.M.S.C."/>
            <person name="Rocha S.N."/>
            <person name="Santos K."/>
            <person name="Satori D."/>
            <person name="Silva A.G."/>
            <person name="Simao R.C.G."/>
            <person name="Soares M.A.M."/>
            <person name="Souza E.M."/>
            <person name="Steffens M.B.R."/>
            <person name="Steindel M."/>
            <person name="Tadra-Sfeir M.Z."/>
            <person name="Takahashi E.K."/>
            <person name="Torres R.A."/>
            <person name="Valle J.S."/>
            <person name="Vernal J.I."/>
            <person name="Vilas-Boas L.A."/>
            <person name="Watanabe M.A.E."/>
            <person name="Weiss V.A."/>
            <person name="Yates M.A."/>
            <person name="Souza E.M."/>
        </authorList>
    </citation>
    <scope>NUCLEOTIDE SEQUENCE [LARGE SCALE GENOMIC DNA]</scope>
    <source>
        <strain evidence="8 9">SmR1</strain>
    </source>
</reference>
<dbReference type="GO" id="GO:0006096">
    <property type="term" value="P:glycolytic process"/>
    <property type="evidence" value="ECO:0007669"/>
    <property type="project" value="UniProtKB-KW"/>
</dbReference>
<keyword evidence="2" id="KW-0238">DNA-binding</keyword>
<dbReference type="InterPro" id="IPR009057">
    <property type="entry name" value="Homeodomain-like_sf"/>
</dbReference>
<evidence type="ECO:0000313" key="8">
    <source>
        <dbReference type="EMBL" id="ADJ64990.1"/>
    </source>
</evidence>
<dbReference type="SUPFAM" id="SSF46689">
    <property type="entry name" value="Homeodomain-like"/>
    <property type="match status" value="1"/>
</dbReference>
<keyword evidence="9" id="KW-1185">Reference proteome</keyword>
<dbReference type="PROSITE" id="PS51071">
    <property type="entry name" value="HTH_RPIR"/>
    <property type="match status" value="1"/>
</dbReference>
<dbReference type="GeneID" id="29394341"/>
<sequence>MAAELKNKIKRASTTESRDDSVPRTVEELRSLTVRIGRGKAEFSLGVKAHAVLAKLVERPEEVAVRSITDLAASLGVNASTLTRLATRLGYSGFVDFQNVFRDGLASSHRNFYSQQAQRLITDGPGRHEGDVLAVAQLAAESARNMESCLAQLSAVELRGAVKLLARARHVRIYGVRQMHSLASFLCYGLGMIRSEVSLLDAPGQGIAEGLAQLQRGDVLVVASVSPYTRIVAEVAQAASNAGLNVIALTDNRASPLVSSAKYAFFVPHESSFFSNSIGAYVVFSEGLMNLVARDLGSEALSALERREGFITDLRIECQ</sequence>
<dbReference type="InterPro" id="IPR036388">
    <property type="entry name" value="WH-like_DNA-bd_sf"/>
</dbReference>
<name>D8IPU3_HERSS</name>
<dbReference type="GO" id="GO:0003677">
    <property type="term" value="F:DNA binding"/>
    <property type="evidence" value="ECO:0007669"/>
    <property type="project" value="UniProtKB-KW"/>
</dbReference>
<dbReference type="Pfam" id="PF01380">
    <property type="entry name" value="SIS"/>
    <property type="match status" value="1"/>
</dbReference>
<dbReference type="Gene3D" id="1.10.10.10">
    <property type="entry name" value="Winged helix-like DNA-binding domain superfamily/Winged helix DNA-binding domain"/>
    <property type="match status" value="1"/>
</dbReference>
<accession>D8IPU3</accession>
<dbReference type="InterPro" id="IPR047640">
    <property type="entry name" value="RpiR-like"/>
</dbReference>
<proteinExistence type="predicted"/>
<dbReference type="GO" id="GO:0097367">
    <property type="term" value="F:carbohydrate derivative binding"/>
    <property type="evidence" value="ECO:0007669"/>
    <property type="project" value="InterPro"/>
</dbReference>
<dbReference type="OrthoDB" id="3574600at2"/>
<dbReference type="CDD" id="cd05013">
    <property type="entry name" value="SIS_RpiR"/>
    <property type="match status" value="1"/>
</dbReference>
<dbReference type="InterPro" id="IPR000281">
    <property type="entry name" value="HTH_RpiR"/>
</dbReference>
<dbReference type="Gene3D" id="3.40.50.10490">
    <property type="entry name" value="Glucose-6-phosphate isomerase like protein, domain 1"/>
    <property type="match status" value="1"/>
</dbReference>
<dbReference type="HOGENOM" id="CLU_055769_1_3_4"/>
<dbReference type="Pfam" id="PF01418">
    <property type="entry name" value="HTH_6"/>
    <property type="match status" value="1"/>
</dbReference>